<feature type="transmembrane region" description="Helical" evidence="1">
    <location>
        <begin position="612"/>
        <end position="631"/>
    </location>
</feature>
<dbReference type="InterPro" id="IPR012674">
    <property type="entry name" value="Calycin"/>
</dbReference>
<keyword evidence="1" id="KW-0812">Transmembrane</keyword>
<dbReference type="SUPFAM" id="SSF52777">
    <property type="entry name" value="CoA-dependent acyltransferases"/>
    <property type="match status" value="1"/>
</dbReference>
<dbReference type="EMBL" id="BRYA01000259">
    <property type="protein sequence ID" value="GMI45645.1"/>
    <property type="molecule type" value="Genomic_DNA"/>
</dbReference>
<feature type="transmembrane region" description="Helical" evidence="1">
    <location>
        <begin position="581"/>
        <end position="600"/>
    </location>
</feature>
<dbReference type="AlphaFoldDB" id="A0A9W7GKR7"/>
<dbReference type="Gene3D" id="2.40.128.20">
    <property type="match status" value="1"/>
</dbReference>
<organism evidence="2 3">
    <name type="scientific">Triparma columacea</name>
    <dbReference type="NCBI Taxonomy" id="722753"/>
    <lineage>
        <taxon>Eukaryota</taxon>
        <taxon>Sar</taxon>
        <taxon>Stramenopiles</taxon>
        <taxon>Ochrophyta</taxon>
        <taxon>Bolidophyceae</taxon>
        <taxon>Parmales</taxon>
        <taxon>Triparmaceae</taxon>
        <taxon>Triparma</taxon>
    </lineage>
</organism>
<keyword evidence="1" id="KW-1133">Transmembrane helix</keyword>
<keyword evidence="1" id="KW-0472">Membrane</keyword>
<dbReference type="FunFam" id="2.40.128.20:FF:000054">
    <property type="entry name" value="Uncharacterized protein"/>
    <property type="match status" value="1"/>
</dbReference>
<protein>
    <submittedName>
        <fullName evidence="2">Uncharacterized protein</fullName>
    </submittedName>
</protein>
<dbReference type="PANTHER" id="PTHR28037">
    <property type="entry name" value="ALCOHOL O-ACETYLTRANSFERASE 1-RELATED"/>
    <property type="match status" value="1"/>
</dbReference>
<evidence type="ECO:0000313" key="2">
    <source>
        <dbReference type="EMBL" id="GMI45645.1"/>
    </source>
</evidence>
<accession>A0A9W7GKR7</accession>
<proteinExistence type="predicted"/>
<reference evidence="3" key="1">
    <citation type="journal article" date="2023" name="Commun. Biol.">
        <title>Genome analysis of Parmales, the sister group of diatoms, reveals the evolutionary specialization of diatoms from phago-mixotrophs to photoautotrophs.</title>
        <authorList>
            <person name="Ban H."/>
            <person name="Sato S."/>
            <person name="Yoshikawa S."/>
            <person name="Yamada K."/>
            <person name="Nakamura Y."/>
            <person name="Ichinomiya M."/>
            <person name="Sato N."/>
            <person name="Blanc-Mathieu R."/>
            <person name="Endo H."/>
            <person name="Kuwata A."/>
            <person name="Ogata H."/>
        </authorList>
    </citation>
    <scope>NUCLEOTIDE SEQUENCE [LARGE SCALE GENOMIC DNA]</scope>
</reference>
<comment type="caution">
    <text evidence="2">The sequence shown here is derived from an EMBL/GenBank/DDBJ whole genome shotgun (WGS) entry which is preliminary data.</text>
</comment>
<dbReference type="OrthoDB" id="440612at2759"/>
<dbReference type="SUPFAM" id="SSF50814">
    <property type="entry name" value="Lipocalins"/>
    <property type="match status" value="1"/>
</dbReference>
<gene>
    <name evidence="2" type="ORF">TrCOL_g13798</name>
</gene>
<dbReference type="Proteomes" id="UP001165065">
    <property type="component" value="Unassembled WGS sequence"/>
</dbReference>
<dbReference type="InterPro" id="IPR052058">
    <property type="entry name" value="Alcohol_O-acetyltransferase"/>
</dbReference>
<name>A0A9W7GKR7_9STRA</name>
<feature type="transmembrane region" description="Helical" evidence="1">
    <location>
        <begin position="637"/>
        <end position="654"/>
    </location>
</feature>
<keyword evidence="3" id="KW-1185">Reference proteome</keyword>
<feature type="transmembrane region" description="Helical" evidence="1">
    <location>
        <begin position="543"/>
        <end position="561"/>
    </location>
</feature>
<evidence type="ECO:0000256" key="1">
    <source>
        <dbReference type="SAM" id="Phobius"/>
    </source>
</evidence>
<evidence type="ECO:0000313" key="3">
    <source>
        <dbReference type="Proteomes" id="UP001165065"/>
    </source>
</evidence>
<sequence>MSQQYNEVSNERQLGAQELLFLTRPYNGDEPQTNHCAYLSIPSSPTSPRTLDQVHSGVLSVLHLNPLLRSRVTTSGSVERTDLMKMVRSGTETFQFDQVLTKSDLESPDHGISKWGGNVIYETTPFSPSSFRRILDERKVYTPHTSGSPPTPPDLWSLHVFPNLSDFVFSFNHAISDQATFLNAVARPFARALNGSSSETTYHHVYDPGPPLERLFYPEALPSTSDAVRKFGLGDLGEGEPNVKDIFGTLGLGEDGSIPDNTVGYLVKKAVEEVGKDIKLTYAGTDEDIGEEEDLGEVRRSEIFTGRLTEEETRGVRDWARSNGVTVSHVLAASLHRAYEEGGGGGGGWTKTVFSLDLSRFGTRISKGEGLGCYAGSMDVLMKVGGERDLGRTAVEVRRQVDDFVGKGYVEEAVKVWDSATKAADVSNLVTMTAEGPEAGRGFTLSVSNAGSFDEPGIEDAWFAAGQARTGAVNCVSAMTVNGRMTVTGHGIEGGGQVERRAVEILRTVGRGEELGDLDFVENFGRGPKTPAIIRDLPLAEAALAYGAYGVLGHLGAWTSFFSSLSEMSSNSSPEDFKAALNFWVFFAAAHPILQPVLGVSELMHGTPGPRVGGLVPVLFLLLSGWGAWAVASFSELAVSLNIFVFAAFINYIGSGLGGTNGMGDFNLALNDPYKGREFRGCPTYEQVRQPSMDGFDVRKYNGLWYEHAFHDWTQFKEVYDTTLDIKVDEDGKGWKDDFGLRGPSPKTNPLSWDKSPVANGAHYFLFGRVDPSDPPGVLREKGFGVEFPNYIVDVQKDSDGEYKEAIQFQCLERGGVRVFEGINFMSRNEVMTEGEMRAMHERATRAGMDPYGSSPEQMHNVERRLKKDGDVDDGAWQRMWKLIGFDKLLEKLTESIEDGGR</sequence>
<dbReference type="Gene3D" id="3.30.559.30">
    <property type="entry name" value="Nonribosomal peptide synthetase, condensation domain"/>
    <property type="match status" value="1"/>
</dbReference>
<dbReference type="PANTHER" id="PTHR28037:SF1">
    <property type="entry name" value="ALCOHOL O-ACETYLTRANSFERASE 1-RELATED"/>
    <property type="match status" value="1"/>
</dbReference>